<feature type="region of interest" description="Disordered" evidence="4">
    <location>
        <begin position="623"/>
        <end position="646"/>
    </location>
</feature>
<comment type="subcellular location">
    <subcellularLocation>
        <location evidence="1">Cytoplasm</location>
    </subcellularLocation>
</comment>
<dbReference type="SUPFAM" id="SSF48726">
    <property type="entry name" value="Immunoglobulin"/>
    <property type="match status" value="2"/>
</dbReference>
<dbReference type="Pfam" id="PF07679">
    <property type="entry name" value="I-set"/>
    <property type="match status" value="2"/>
</dbReference>
<dbReference type="InterPro" id="IPR036179">
    <property type="entry name" value="Ig-like_dom_sf"/>
</dbReference>
<feature type="compositionally biased region" description="Low complexity" evidence="4">
    <location>
        <begin position="115"/>
        <end position="124"/>
    </location>
</feature>
<feature type="compositionally biased region" description="Polar residues" evidence="4">
    <location>
        <begin position="485"/>
        <end position="524"/>
    </location>
</feature>
<dbReference type="InterPro" id="IPR003599">
    <property type="entry name" value="Ig_sub"/>
</dbReference>
<feature type="region of interest" description="Disordered" evidence="4">
    <location>
        <begin position="837"/>
        <end position="857"/>
    </location>
</feature>
<dbReference type="InterPro" id="IPR007110">
    <property type="entry name" value="Ig-like_dom"/>
</dbReference>
<keyword evidence="7" id="KW-1185">Reference proteome</keyword>
<name>A0AAN8GFN8_PATCE</name>
<dbReference type="Gene3D" id="2.60.40.10">
    <property type="entry name" value="Immunoglobulins"/>
    <property type="match status" value="2"/>
</dbReference>
<feature type="region of interest" description="Disordered" evidence="4">
    <location>
        <begin position="45"/>
        <end position="298"/>
    </location>
</feature>
<dbReference type="PROSITE" id="PS50835">
    <property type="entry name" value="IG_LIKE"/>
    <property type="match status" value="2"/>
</dbReference>
<comment type="caution">
    <text evidence="6">The sequence shown here is derived from an EMBL/GenBank/DDBJ whole genome shotgun (WGS) entry which is preliminary data.</text>
</comment>
<evidence type="ECO:0000313" key="7">
    <source>
        <dbReference type="Proteomes" id="UP001347796"/>
    </source>
</evidence>
<dbReference type="InterPro" id="IPR013783">
    <property type="entry name" value="Ig-like_fold"/>
</dbReference>
<dbReference type="AlphaFoldDB" id="A0AAN8GFN8"/>
<evidence type="ECO:0000313" key="6">
    <source>
        <dbReference type="EMBL" id="KAK6165309.1"/>
    </source>
</evidence>
<evidence type="ECO:0000256" key="2">
    <source>
        <dbReference type="ARBA" id="ARBA00022490"/>
    </source>
</evidence>
<feature type="compositionally biased region" description="Basic and acidic residues" evidence="4">
    <location>
        <begin position="282"/>
        <end position="298"/>
    </location>
</feature>
<feature type="compositionally biased region" description="Polar residues" evidence="4">
    <location>
        <begin position="837"/>
        <end position="846"/>
    </location>
</feature>
<dbReference type="SMART" id="SM00409">
    <property type="entry name" value="IG"/>
    <property type="match status" value="2"/>
</dbReference>
<dbReference type="InterPro" id="IPR013098">
    <property type="entry name" value="Ig_I-set"/>
</dbReference>
<feature type="compositionally biased region" description="Basic and acidic residues" evidence="4">
    <location>
        <begin position="628"/>
        <end position="646"/>
    </location>
</feature>
<feature type="compositionally biased region" description="Low complexity" evidence="4">
    <location>
        <begin position="79"/>
        <end position="94"/>
    </location>
</feature>
<dbReference type="Proteomes" id="UP001347796">
    <property type="component" value="Unassembled WGS sequence"/>
</dbReference>
<dbReference type="EMBL" id="JAZGQO010000021">
    <property type="protein sequence ID" value="KAK6165309.1"/>
    <property type="molecule type" value="Genomic_DNA"/>
</dbReference>
<evidence type="ECO:0000256" key="1">
    <source>
        <dbReference type="ARBA" id="ARBA00004496"/>
    </source>
</evidence>
<feature type="region of interest" description="Disordered" evidence="4">
    <location>
        <begin position="431"/>
        <end position="569"/>
    </location>
</feature>
<feature type="region of interest" description="Disordered" evidence="4">
    <location>
        <begin position="363"/>
        <end position="418"/>
    </location>
</feature>
<feature type="compositionally biased region" description="Basic and acidic residues" evidence="4">
    <location>
        <begin position="386"/>
        <end position="401"/>
    </location>
</feature>
<dbReference type="GO" id="GO:0005737">
    <property type="term" value="C:cytoplasm"/>
    <property type="evidence" value="ECO:0007669"/>
    <property type="project" value="UniProtKB-SubCell"/>
</dbReference>
<evidence type="ECO:0000259" key="5">
    <source>
        <dbReference type="PROSITE" id="PS50835"/>
    </source>
</evidence>
<dbReference type="InterPro" id="IPR003598">
    <property type="entry name" value="Ig_sub2"/>
</dbReference>
<gene>
    <name evidence="6" type="ORF">SNE40_022258</name>
</gene>
<protein>
    <recommendedName>
        <fullName evidence="5">Ig-like domain-containing protein</fullName>
    </recommendedName>
</protein>
<evidence type="ECO:0000256" key="4">
    <source>
        <dbReference type="SAM" id="MobiDB-lite"/>
    </source>
</evidence>
<feature type="compositionally biased region" description="Basic and acidic residues" evidence="4">
    <location>
        <begin position="529"/>
        <end position="540"/>
    </location>
</feature>
<proteinExistence type="predicted"/>
<feature type="compositionally biased region" description="Basic and acidic residues" evidence="4">
    <location>
        <begin position="229"/>
        <end position="239"/>
    </location>
</feature>
<feature type="compositionally biased region" description="Polar residues" evidence="4">
    <location>
        <begin position="451"/>
        <end position="473"/>
    </location>
</feature>
<dbReference type="PANTHER" id="PTHR47633">
    <property type="entry name" value="IMMUNOGLOBULIN"/>
    <property type="match status" value="1"/>
</dbReference>
<dbReference type="FunFam" id="2.60.40.10:FF:000425">
    <property type="entry name" value="Myosin light chain kinase"/>
    <property type="match status" value="2"/>
</dbReference>
<dbReference type="SMART" id="SM00408">
    <property type="entry name" value="IGc2"/>
    <property type="match status" value="2"/>
</dbReference>
<feature type="domain" description="Ig-like" evidence="5">
    <location>
        <begin position="952"/>
        <end position="1040"/>
    </location>
</feature>
<keyword evidence="3" id="KW-0393">Immunoglobulin domain</keyword>
<dbReference type="PANTHER" id="PTHR47633:SF4">
    <property type="entry name" value="MYOPALLADIN ISOFORM X1"/>
    <property type="match status" value="1"/>
</dbReference>
<organism evidence="6 7">
    <name type="scientific">Patella caerulea</name>
    <name type="common">Rayed Mediterranean limpet</name>
    <dbReference type="NCBI Taxonomy" id="87958"/>
    <lineage>
        <taxon>Eukaryota</taxon>
        <taxon>Metazoa</taxon>
        <taxon>Spiralia</taxon>
        <taxon>Lophotrochozoa</taxon>
        <taxon>Mollusca</taxon>
        <taxon>Gastropoda</taxon>
        <taxon>Patellogastropoda</taxon>
        <taxon>Patelloidea</taxon>
        <taxon>Patellidae</taxon>
        <taxon>Patella</taxon>
    </lineage>
</organism>
<sequence>MSEVDTDYEERKQELESYAKRMQVDFGGEDILDEFGSRRTFEDLVSEENRENQLSSKLGLDEVKKGQKDKTDKSISNGYYEESFSSKQESSYYEESYEESSTKKIKMSKKEEYASSKSSKTSIESQEESKMSAESSQVAIESGRSEQKSKISTETSIEACQSESSSSQKISLDAEITSSQNETSSGSASQSESQLLIESSEGSFDNSSSSSRTTVEEGGLRLMSSEVEVDGHGTSREGTLEPETVVETDSAEVDSTLIMESSVEIESKKKRKKRMSVEMEIEEKSTQDFDVESKTTKTKKVEEIKTLTAEMKTMTKDTFPTDMGSVSSIFSLVSEEGAEESLTPLNPSDVLETKIRNKLQAKVLESESRQESGSLEDLVFSEESLTEVRKEEASSRAELRAQLESQAQEASLPQDRLLDIPMDEKEILATSLGHDSGIFDMSMVDTPSRVGESSTEALSESPSLLDSTLTEAQFVSALESKEGDGQSSQATSEKVLSQTDEQNLDQADSSQLTDVSRIESQQVQELDDSDKKRALDKAKLSQETVLADEQSVVSDDASAVSNLDSMSAEELSISSQIDMKEALDKARSTQKVALVDEVQNGKDDASIVSDLTDLDSIVADELSVDSQADSKKSRPQSRKEAAFVDEMSNRDDASIVSDLTDLESIRADEMSIDGHSEITEAELKGRETLHTDQVSVAGSEIEDLSELTSVESNLKAKEEETRDSLLTKDSVKIGETVDLLDGPAEEASGVELSDIKDKDLLQEAINEKTVSEFSEGSIREASELGLEDAIPSGGQMVTSPSDLTSLVTDAQVASQADPQVSETVQDTIDGALKDLQSDSTQVSEEPNPNKADVGDIPEILEAEAEKVSKKKRTEDQELYFSSEVETTEKKTKKSAEEELTLTTSVETTEIEISTDESSTTIQADVDVSDIKFDEQGLKMSASVEVEERRFPPEVVKVPEDVSVQAGETIHLMSEVTGNPKPDVKWFKEGEKVCESQRITLVTEDSVYSLEIREAENSDGGTYTLTAHNAEGTILNDVHVNVSVPPGQEDKLIMENENISVTATLSRPKFTNKPEDTTVSEFDQVQFVCEVQGNPEPKVNWLKEGQKLKSDQRMRIYQSDGQHFLEIPQSSILDSGEYECQASNSEGSTSCHVILTVEAATEQESGLSAAEEVPQASESDVRTRYLKLFGAAAAFTLVAFGFHKLTEGKLPLSR</sequence>
<feature type="compositionally biased region" description="Basic and acidic residues" evidence="4">
    <location>
        <begin position="59"/>
        <end position="73"/>
    </location>
</feature>
<accession>A0AAN8GFN8</accession>
<keyword evidence="2" id="KW-0963">Cytoplasm</keyword>
<feature type="domain" description="Ig-like" evidence="5">
    <location>
        <begin position="1067"/>
        <end position="1155"/>
    </location>
</feature>
<reference evidence="6 7" key="1">
    <citation type="submission" date="2024-01" db="EMBL/GenBank/DDBJ databases">
        <title>The genome of the rayed Mediterranean limpet Patella caerulea (Linnaeus, 1758).</title>
        <authorList>
            <person name="Anh-Thu Weber A."/>
            <person name="Halstead-Nussloch G."/>
        </authorList>
    </citation>
    <scope>NUCLEOTIDE SEQUENCE [LARGE SCALE GENOMIC DNA]</scope>
    <source>
        <strain evidence="6">AATW-2023a</strain>
        <tissue evidence="6">Whole specimen</tissue>
    </source>
</reference>
<feature type="compositionally biased region" description="Low complexity" evidence="4">
    <location>
        <begin position="547"/>
        <end position="561"/>
    </location>
</feature>
<feature type="compositionally biased region" description="Low complexity" evidence="4">
    <location>
        <begin position="156"/>
        <end position="211"/>
    </location>
</feature>
<evidence type="ECO:0000256" key="3">
    <source>
        <dbReference type="ARBA" id="ARBA00023319"/>
    </source>
</evidence>